<accession>X1ADW9</accession>
<comment type="caution">
    <text evidence="2">The sequence shown here is derived from an EMBL/GenBank/DDBJ whole genome shotgun (WGS) entry which is preliminary data.</text>
</comment>
<reference evidence="2" key="1">
    <citation type="journal article" date="2014" name="Front. Microbiol.">
        <title>High frequency of phylogenetically diverse reductive dehalogenase-homologous genes in deep subseafloor sedimentary metagenomes.</title>
        <authorList>
            <person name="Kawai M."/>
            <person name="Futagami T."/>
            <person name="Toyoda A."/>
            <person name="Takaki Y."/>
            <person name="Nishi S."/>
            <person name="Hori S."/>
            <person name="Arai W."/>
            <person name="Tsubouchi T."/>
            <person name="Morono Y."/>
            <person name="Uchiyama I."/>
            <person name="Ito T."/>
            <person name="Fujiyama A."/>
            <person name="Inagaki F."/>
            <person name="Takami H."/>
        </authorList>
    </citation>
    <scope>NUCLEOTIDE SEQUENCE</scope>
    <source>
        <strain evidence="2">Expedition CK06-06</strain>
    </source>
</reference>
<evidence type="ECO:0000256" key="1">
    <source>
        <dbReference type="SAM" id="MobiDB-lite"/>
    </source>
</evidence>
<feature type="region of interest" description="Disordered" evidence="1">
    <location>
        <begin position="1"/>
        <end position="63"/>
    </location>
</feature>
<feature type="non-terminal residue" evidence="2">
    <location>
        <position position="179"/>
    </location>
</feature>
<organism evidence="2">
    <name type="scientific">marine sediment metagenome</name>
    <dbReference type="NCBI Taxonomy" id="412755"/>
    <lineage>
        <taxon>unclassified sequences</taxon>
        <taxon>metagenomes</taxon>
        <taxon>ecological metagenomes</taxon>
    </lineage>
</organism>
<proteinExistence type="predicted"/>
<dbReference type="AlphaFoldDB" id="X1ADW9"/>
<sequence>MTEAEAEAEAVRDLTKSIQQEKEHNNLQQEQQRVPPLKQPKPRYSSSSCPTLSVPEPSLSPFDMQSFASHLSSREKHMLSQGRMDKQMADKLHMLLSDVTEKDEGLVDRGGRGGIAREKEKGVEGVWEMKEEVEGSWREKKRGDTDDVGGVIDSLASTFGATPEGVQRALIYSTIGAVA</sequence>
<feature type="region of interest" description="Disordered" evidence="1">
    <location>
        <begin position="103"/>
        <end position="123"/>
    </location>
</feature>
<gene>
    <name evidence="2" type="ORF">S01H4_25854</name>
</gene>
<feature type="compositionally biased region" description="Basic and acidic residues" evidence="1">
    <location>
        <begin position="9"/>
        <end position="25"/>
    </location>
</feature>
<name>X1ADW9_9ZZZZ</name>
<dbReference type="EMBL" id="BART01012368">
    <property type="protein sequence ID" value="GAG80114.1"/>
    <property type="molecule type" value="Genomic_DNA"/>
</dbReference>
<protein>
    <submittedName>
        <fullName evidence="2">Uncharacterized protein</fullName>
    </submittedName>
</protein>
<evidence type="ECO:0000313" key="2">
    <source>
        <dbReference type="EMBL" id="GAG80114.1"/>
    </source>
</evidence>